<dbReference type="Proteomes" id="UP000053328">
    <property type="component" value="Unassembled WGS sequence"/>
</dbReference>
<feature type="region of interest" description="Disordered" evidence="1">
    <location>
        <begin position="1"/>
        <end position="111"/>
    </location>
</feature>
<evidence type="ECO:0000256" key="1">
    <source>
        <dbReference type="SAM" id="MobiDB-lite"/>
    </source>
</evidence>
<evidence type="ECO:0000313" key="2">
    <source>
        <dbReference type="EMBL" id="KIW10210.1"/>
    </source>
</evidence>
<dbReference type="STRING" id="91928.A0A0D2AUN2"/>
<reference evidence="2 3" key="1">
    <citation type="submission" date="2015-01" db="EMBL/GenBank/DDBJ databases">
        <title>The Genome Sequence of Exophiala spinifera CBS89968.</title>
        <authorList>
            <consortium name="The Broad Institute Genomics Platform"/>
            <person name="Cuomo C."/>
            <person name="de Hoog S."/>
            <person name="Gorbushina A."/>
            <person name="Stielow B."/>
            <person name="Teixiera M."/>
            <person name="Abouelleil A."/>
            <person name="Chapman S.B."/>
            <person name="Priest M."/>
            <person name="Young S.K."/>
            <person name="Wortman J."/>
            <person name="Nusbaum C."/>
            <person name="Birren B."/>
        </authorList>
    </citation>
    <scope>NUCLEOTIDE SEQUENCE [LARGE SCALE GENOMIC DNA]</scope>
    <source>
        <strain evidence="2 3">CBS 89968</strain>
    </source>
</reference>
<evidence type="ECO:0000313" key="3">
    <source>
        <dbReference type="Proteomes" id="UP000053328"/>
    </source>
</evidence>
<accession>A0A0D2AUN2</accession>
<dbReference type="AlphaFoldDB" id="A0A0D2AUN2"/>
<name>A0A0D2AUN2_9EURO</name>
<feature type="compositionally biased region" description="Polar residues" evidence="1">
    <location>
        <begin position="46"/>
        <end position="61"/>
    </location>
</feature>
<keyword evidence="3" id="KW-1185">Reference proteome</keyword>
<dbReference type="GeneID" id="27338254"/>
<dbReference type="VEuPathDB" id="FungiDB:PV08_11171"/>
<gene>
    <name evidence="2" type="ORF">PV08_11171</name>
</gene>
<proteinExistence type="predicted"/>
<feature type="compositionally biased region" description="Gly residues" evidence="1">
    <location>
        <begin position="30"/>
        <end position="40"/>
    </location>
</feature>
<dbReference type="HOGENOM" id="CLU_099908_0_0_1"/>
<dbReference type="OrthoDB" id="4161706at2759"/>
<organism evidence="2 3">
    <name type="scientific">Exophiala spinifera</name>
    <dbReference type="NCBI Taxonomy" id="91928"/>
    <lineage>
        <taxon>Eukaryota</taxon>
        <taxon>Fungi</taxon>
        <taxon>Dikarya</taxon>
        <taxon>Ascomycota</taxon>
        <taxon>Pezizomycotina</taxon>
        <taxon>Eurotiomycetes</taxon>
        <taxon>Chaetothyriomycetidae</taxon>
        <taxon>Chaetothyriales</taxon>
        <taxon>Herpotrichiellaceae</taxon>
        <taxon>Exophiala</taxon>
    </lineage>
</organism>
<dbReference type="EMBL" id="KN847500">
    <property type="protein sequence ID" value="KIW10210.1"/>
    <property type="molecule type" value="Genomic_DNA"/>
</dbReference>
<feature type="compositionally biased region" description="Basic residues" evidence="1">
    <location>
        <begin position="1"/>
        <end position="10"/>
    </location>
</feature>
<sequence length="153" mass="15531">MSGAARKRGAGRATRGGPSSETSSRRGDRSGQGGFAGGFDGPASRGSASNVGSGHGTSPNAPQGGFAPQNPPAASRGSSQSGGGPAPSQPAAPLGDPARDTPSRYTDQLRNIDFPPSFYNIDQLVSENSPFNVPRALLLLPLPAHTLHIFVRA</sequence>
<protein>
    <submittedName>
        <fullName evidence="2">Uncharacterized protein</fullName>
    </submittedName>
</protein>
<dbReference type="RefSeq" id="XP_016230426.1">
    <property type="nucleotide sequence ID" value="XM_016385482.1"/>
</dbReference>